<proteinExistence type="inferred from homology"/>
<comment type="catalytic activity">
    <reaction evidence="1">
        <text>Endonucleolytic cleavage to 5'-phosphomonoester.</text>
        <dbReference type="EC" id="3.1.26.4"/>
    </reaction>
</comment>
<keyword evidence="8" id="KW-0378">Hydrolase</keyword>
<feature type="domain" description="RNase H type-1" evidence="10">
    <location>
        <begin position="710"/>
        <end position="842"/>
    </location>
</feature>
<feature type="compositionally biased region" description="Polar residues" evidence="9">
    <location>
        <begin position="590"/>
        <end position="599"/>
    </location>
</feature>
<evidence type="ECO:0000256" key="4">
    <source>
        <dbReference type="ARBA" id="ARBA00012180"/>
    </source>
</evidence>
<dbReference type="InterPro" id="IPR041577">
    <property type="entry name" value="RT_RNaseH_2"/>
</dbReference>
<dbReference type="InterPro" id="IPR050092">
    <property type="entry name" value="RNase_H"/>
</dbReference>
<dbReference type="EC" id="3.1.26.4" evidence="4"/>
<evidence type="ECO:0000256" key="1">
    <source>
        <dbReference type="ARBA" id="ARBA00000077"/>
    </source>
</evidence>
<dbReference type="Pfam" id="PF17919">
    <property type="entry name" value="RT_RNaseH_2"/>
    <property type="match status" value="1"/>
</dbReference>
<evidence type="ECO:0000313" key="12">
    <source>
        <dbReference type="Proteomes" id="UP001235939"/>
    </source>
</evidence>
<dbReference type="Pfam" id="PF00075">
    <property type="entry name" value="RNase_H"/>
    <property type="match status" value="1"/>
</dbReference>
<dbReference type="PANTHER" id="PTHR10642">
    <property type="entry name" value="RIBONUCLEASE H1"/>
    <property type="match status" value="1"/>
</dbReference>
<evidence type="ECO:0000256" key="7">
    <source>
        <dbReference type="ARBA" id="ARBA00022759"/>
    </source>
</evidence>
<accession>A0ABY6LS74</accession>
<dbReference type="SUPFAM" id="SSF53098">
    <property type="entry name" value="Ribonuclease H-like"/>
    <property type="match status" value="1"/>
</dbReference>
<dbReference type="Gene3D" id="3.30.420.10">
    <property type="entry name" value="Ribonuclease H-like superfamily/Ribonuclease H"/>
    <property type="match status" value="2"/>
</dbReference>
<sequence length="853" mass="96591">MPRKKQRSSFDQVSEFDRGRIEAYRDCGLSVREIGSRVGRNQTTVMRISDRWMQEGTTDCRVRSHPLQCTTSRADRKIVRMAVTDRSVTSRTVAQHIQFVTHHPVSARTIRHRLQQSGLSARRPLLQGCGRQNGIVLTDESRFCLQHHDGRIRIWRHRGERMLNSYVMHRHTGPALGIMVCPTPCRENVIVRLLPDGQSKYPPTNQRVDKKKASRELAQDDLRELRPSSINDHDFIQLIEYFSRDREKCSLDKTMILIMMVDSGQRTMDEDGEHYVNASEVPATFIRPSLANLVNRLTEALQEVTAPRTYAPPMAPYDGTYPAENFFRQLEAVRNDIGYGSARLHELLTGEPLSFFNELNLASRSYDQARQTLVDLYPGTSEVTFSDFMLYRLTGQLSIGEYYRNKVKMGFKLGLTSPIITEALTESLSHQDRHLMRAVAPISLAEWYATITRIRGASSMAAQAEPPRRALSDHDNPYGIAGILKQQRPDDTLHPVQYYSRALRPHEKNYTITELECLAIIDKFLFANFFFVIDLPQWTTPSSPFHPDETEQQREARLNATRERATTSRGSETEQQREARLNATRERATTSRASETEQQLEARLKAKRERATTSRASETAEQRGDRLSAHIGITGNELADSLAKAGALGLPEARKYTTQLDKETSSIPSKPNACRIGNLMLHMTANPHKHETQPELHKALGLQIIEENSSLFDITIYTDGKQLETGLSGSGIAIYKDKILEKISFSYPRHLSVYKSELSAIDTALKDININLPHKIIIYSDSRAAIYTLQSCFSSQKPLLKSIAKSVNQLPANSTVTVQWLPAQVGIPGNELAALWQRLELLAYLKPENLAPN</sequence>
<feature type="compositionally biased region" description="Basic and acidic residues" evidence="9">
    <location>
        <begin position="600"/>
        <end position="624"/>
    </location>
</feature>
<dbReference type="PROSITE" id="PS50879">
    <property type="entry name" value="RNASE_H_1"/>
    <property type="match status" value="1"/>
</dbReference>
<evidence type="ECO:0000256" key="2">
    <source>
        <dbReference type="ARBA" id="ARBA00004123"/>
    </source>
</evidence>
<organism evidence="11 12">
    <name type="scientific">Cordylochernes scorpioides</name>
    <dbReference type="NCBI Taxonomy" id="51811"/>
    <lineage>
        <taxon>Eukaryota</taxon>
        <taxon>Metazoa</taxon>
        <taxon>Ecdysozoa</taxon>
        <taxon>Arthropoda</taxon>
        <taxon>Chelicerata</taxon>
        <taxon>Arachnida</taxon>
        <taxon>Pseudoscorpiones</taxon>
        <taxon>Cheliferoidea</taxon>
        <taxon>Chernetidae</taxon>
        <taxon>Cordylochernes</taxon>
    </lineage>
</organism>
<evidence type="ECO:0000256" key="9">
    <source>
        <dbReference type="SAM" id="MobiDB-lite"/>
    </source>
</evidence>
<dbReference type="EMBL" id="CP092886">
    <property type="protein sequence ID" value="UYV84085.1"/>
    <property type="molecule type" value="Genomic_DNA"/>
</dbReference>
<dbReference type="InterPro" id="IPR043502">
    <property type="entry name" value="DNA/RNA_pol_sf"/>
</dbReference>
<dbReference type="InterPro" id="IPR012337">
    <property type="entry name" value="RNaseH-like_sf"/>
</dbReference>
<dbReference type="InterPro" id="IPR002156">
    <property type="entry name" value="RNaseH_domain"/>
</dbReference>
<reference evidence="11 12" key="1">
    <citation type="submission" date="2022-03" db="EMBL/GenBank/DDBJ databases">
        <title>A chromosomal length assembly of Cordylochernes scorpioides.</title>
        <authorList>
            <person name="Zeh D."/>
            <person name="Zeh J."/>
        </authorList>
    </citation>
    <scope>NUCLEOTIDE SEQUENCE [LARGE SCALE GENOMIC DNA]</scope>
    <source>
        <strain evidence="11">IN4F17</strain>
        <tissue evidence="11">Whole Body</tissue>
    </source>
</reference>
<name>A0ABY6LS74_9ARAC</name>
<keyword evidence="6" id="KW-0479">Metal-binding</keyword>
<keyword evidence="5" id="KW-0540">Nuclease</keyword>
<dbReference type="SUPFAM" id="SSF56672">
    <property type="entry name" value="DNA/RNA polymerases"/>
    <property type="match status" value="1"/>
</dbReference>
<comment type="similarity">
    <text evidence="3">Belongs to the RNase H family.</text>
</comment>
<feature type="region of interest" description="Disordered" evidence="9">
    <location>
        <begin position="543"/>
        <end position="624"/>
    </location>
</feature>
<keyword evidence="7" id="KW-0255">Endonuclease</keyword>
<evidence type="ECO:0000256" key="8">
    <source>
        <dbReference type="ARBA" id="ARBA00022801"/>
    </source>
</evidence>
<evidence type="ECO:0000256" key="5">
    <source>
        <dbReference type="ARBA" id="ARBA00022722"/>
    </source>
</evidence>
<evidence type="ECO:0000313" key="11">
    <source>
        <dbReference type="EMBL" id="UYV84085.1"/>
    </source>
</evidence>
<evidence type="ECO:0000259" key="10">
    <source>
        <dbReference type="PROSITE" id="PS50879"/>
    </source>
</evidence>
<dbReference type="PANTHER" id="PTHR10642:SF26">
    <property type="entry name" value="RIBONUCLEASE H1"/>
    <property type="match status" value="1"/>
</dbReference>
<gene>
    <name evidence="11" type="ORF">LAZ67_X001129</name>
</gene>
<dbReference type="CDD" id="cd09276">
    <property type="entry name" value="Rnase_HI_RT_non_LTR"/>
    <property type="match status" value="1"/>
</dbReference>
<protein>
    <recommendedName>
        <fullName evidence="4">ribonuclease H</fullName>
        <ecNumber evidence="4">3.1.26.4</ecNumber>
    </recommendedName>
</protein>
<dbReference type="SUPFAM" id="SSF46689">
    <property type="entry name" value="Homeodomain-like"/>
    <property type="match status" value="1"/>
</dbReference>
<feature type="compositionally biased region" description="Basic and acidic residues" evidence="9">
    <location>
        <begin position="546"/>
        <end position="589"/>
    </location>
</feature>
<evidence type="ECO:0000256" key="3">
    <source>
        <dbReference type="ARBA" id="ARBA00005300"/>
    </source>
</evidence>
<dbReference type="InterPro" id="IPR009057">
    <property type="entry name" value="Homeodomain-like_sf"/>
</dbReference>
<comment type="subcellular location">
    <subcellularLocation>
        <location evidence="2">Nucleus</location>
    </subcellularLocation>
</comment>
<dbReference type="InterPro" id="IPR036397">
    <property type="entry name" value="RNaseH_sf"/>
</dbReference>
<keyword evidence="12" id="KW-1185">Reference proteome</keyword>
<dbReference type="Proteomes" id="UP001235939">
    <property type="component" value="Chromosome X"/>
</dbReference>
<evidence type="ECO:0000256" key="6">
    <source>
        <dbReference type="ARBA" id="ARBA00022723"/>
    </source>
</evidence>